<reference evidence="8" key="1">
    <citation type="submission" date="2021-02" db="EMBL/GenBank/DDBJ databases">
        <title>Genome sequence of Rhodospirillales sp. strain TMPK1 isolated from soil.</title>
        <authorList>
            <person name="Nakai R."/>
            <person name="Kusada H."/>
            <person name="Tamaki H."/>
        </authorList>
    </citation>
    <scope>NUCLEOTIDE SEQUENCE</scope>
    <source>
        <strain evidence="8">TMPK1</strain>
    </source>
</reference>
<dbReference type="GO" id="GO:0016020">
    <property type="term" value="C:membrane"/>
    <property type="evidence" value="ECO:0007669"/>
    <property type="project" value="UniProtKB-SubCell"/>
</dbReference>
<dbReference type="AlphaFoldDB" id="A0A8S8X6B3"/>
<evidence type="ECO:0000256" key="5">
    <source>
        <dbReference type="SAM" id="Phobius"/>
    </source>
</evidence>
<dbReference type="Pfam" id="PF19358">
    <property type="entry name" value="DUF5935"/>
    <property type="match status" value="1"/>
</dbReference>
<organism evidence="8 9">
    <name type="scientific">Roseiterribacter gracilis</name>
    <dbReference type="NCBI Taxonomy" id="2812848"/>
    <lineage>
        <taxon>Bacteria</taxon>
        <taxon>Pseudomonadati</taxon>
        <taxon>Pseudomonadota</taxon>
        <taxon>Alphaproteobacteria</taxon>
        <taxon>Rhodospirillales</taxon>
        <taxon>Roseiterribacteraceae</taxon>
        <taxon>Roseiterribacter</taxon>
    </lineage>
</organism>
<evidence type="ECO:0008006" key="10">
    <source>
        <dbReference type="Google" id="ProtNLM"/>
    </source>
</evidence>
<dbReference type="EMBL" id="BOPV01000001">
    <property type="protein sequence ID" value="GIL38133.1"/>
    <property type="molecule type" value="Genomic_DNA"/>
</dbReference>
<keyword evidence="9" id="KW-1185">Reference proteome</keyword>
<dbReference type="PANTHER" id="PTHR37422:SF13">
    <property type="entry name" value="LIPOPOLYSACCHARIDE BIOSYNTHESIS PROTEIN PA4999-RELATED"/>
    <property type="match status" value="1"/>
</dbReference>
<evidence type="ECO:0000259" key="6">
    <source>
        <dbReference type="Pfam" id="PF04932"/>
    </source>
</evidence>
<feature type="transmembrane region" description="Helical" evidence="5">
    <location>
        <begin position="25"/>
        <end position="49"/>
    </location>
</feature>
<feature type="transmembrane region" description="Helical" evidence="5">
    <location>
        <begin position="351"/>
        <end position="372"/>
    </location>
</feature>
<sequence>MEPSPVAGFLVRTSSPQGQASVRQLLFIMVYLTLLPCIFVSPFVGIVVYKWLEYMPPSVVYYANALPNQYSLFVALITIGVWAFTEKKIVPRPVWLLAIFLCFVLWTQLTTALAVFPTDAAVKWERTNKVFLISLLTAAMLTTRVRIESLLWTMALAIGYFALSGAAKTILSGGGGTTVVGAYDTFMSDRVAFAFYLCALIPLLWYLGKHDTLLARFKWRNYVIKGLIVAVIISVIGTHARTGIVAGLCTFAMFVWHSNRKMITAIGGIVMLALALTFAPAEYFQRADSIENYQGDESAVSRVESWAWAYNYAKEHPITGGGYKVFQLNKRGNYWLEAHNSFFEVLAEHGFVGLFLFVALLAGIWVNCGWVIKRCREHPDLAWAADLGRALRIALVAYASGGFFGSCATFNLPYDILALSIGLRGIAMRQLVNQVATVQGPVDVPRKAPLWPTAAKA</sequence>
<feature type="transmembrane region" description="Helical" evidence="5">
    <location>
        <begin position="392"/>
        <end position="414"/>
    </location>
</feature>
<dbReference type="InterPro" id="IPR045979">
    <property type="entry name" value="DUF5935"/>
</dbReference>
<feature type="transmembrane region" description="Helical" evidence="5">
    <location>
        <begin position="150"/>
        <end position="171"/>
    </location>
</feature>
<dbReference type="NCBIfam" id="TIGR03097">
    <property type="entry name" value="PEP_O_lig_1"/>
    <property type="match status" value="1"/>
</dbReference>
<evidence type="ECO:0000313" key="8">
    <source>
        <dbReference type="EMBL" id="GIL38133.1"/>
    </source>
</evidence>
<feature type="domain" description="DUF5935" evidence="7">
    <location>
        <begin position="23"/>
        <end position="212"/>
    </location>
</feature>
<feature type="transmembrane region" description="Helical" evidence="5">
    <location>
        <begin position="227"/>
        <end position="256"/>
    </location>
</feature>
<feature type="transmembrane region" description="Helical" evidence="5">
    <location>
        <begin position="69"/>
        <end position="85"/>
    </location>
</feature>
<comment type="subcellular location">
    <subcellularLocation>
        <location evidence="1">Membrane</location>
        <topology evidence="1">Multi-pass membrane protein</topology>
    </subcellularLocation>
</comment>
<dbReference type="InterPro" id="IPR051533">
    <property type="entry name" value="WaaL-like"/>
</dbReference>
<dbReference type="InterPro" id="IPR007016">
    <property type="entry name" value="O-antigen_ligase-rel_domated"/>
</dbReference>
<accession>A0A8S8X6B3</accession>
<keyword evidence="3 5" id="KW-1133">Transmembrane helix</keyword>
<dbReference type="Pfam" id="PF04932">
    <property type="entry name" value="Wzy_C"/>
    <property type="match status" value="1"/>
</dbReference>
<feature type="transmembrane region" description="Helical" evidence="5">
    <location>
        <begin position="191"/>
        <end position="207"/>
    </location>
</feature>
<evidence type="ECO:0000259" key="7">
    <source>
        <dbReference type="Pfam" id="PF19358"/>
    </source>
</evidence>
<keyword evidence="4 5" id="KW-0472">Membrane</keyword>
<protein>
    <recommendedName>
        <fullName evidence="10">O-antigen polymerase</fullName>
    </recommendedName>
</protein>
<feature type="domain" description="O-antigen ligase-related" evidence="6">
    <location>
        <begin position="228"/>
        <end position="358"/>
    </location>
</feature>
<dbReference type="PANTHER" id="PTHR37422">
    <property type="entry name" value="TEICHURONIC ACID BIOSYNTHESIS PROTEIN TUAE"/>
    <property type="match status" value="1"/>
</dbReference>
<keyword evidence="2 5" id="KW-0812">Transmembrane</keyword>
<dbReference type="Proteomes" id="UP000681075">
    <property type="component" value="Unassembled WGS sequence"/>
</dbReference>
<comment type="caution">
    <text evidence="8">The sequence shown here is derived from an EMBL/GenBank/DDBJ whole genome shotgun (WGS) entry which is preliminary data.</text>
</comment>
<evidence type="ECO:0000256" key="3">
    <source>
        <dbReference type="ARBA" id="ARBA00022989"/>
    </source>
</evidence>
<feature type="transmembrane region" description="Helical" evidence="5">
    <location>
        <begin position="94"/>
        <end position="115"/>
    </location>
</feature>
<dbReference type="InterPro" id="IPR017528">
    <property type="entry name" value="CHP03097O-antigen_lig-rel"/>
</dbReference>
<evidence type="ECO:0000256" key="1">
    <source>
        <dbReference type="ARBA" id="ARBA00004141"/>
    </source>
</evidence>
<feature type="transmembrane region" description="Helical" evidence="5">
    <location>
        <begin position="262"/>
        <end position="281"/>
    </location>
</feature>
<evidence type="ECO:0000256" key="2">
    <source>
        <dbReference type="ARBA" id="ARBA00022692"/>
    </source>
</evidence>
<evidence type="ECO:0000256" key="4">
    <source>
        <dbReference type="ARBA" id="ARBA00023136"/>
    </source>
</evidence>
<name>A0A8S8X6B3_9PROT</name>
<proteinExistence type="predicted"/>
<gene>
    <name evidence="8" type="ORF">TMPK1_03700</name>
</gene>
<evidence type="ECO:0000313" key="9">
    <source>
        <dbReference type="Proteomes" id="UP000681075"/>
    </source>
</evidence>